<feature type="compositionally biased region" description="Polar residues" evidence="1">
    <location>
        <begin position="148"/>
        <end position="163"/>
    </location>
</feature>
<accession>A0A7S4BHS7</accession>
<dbReference type="EMBL" id="HBIZ01029808">
    <property type="protein sequence ID" value="CAE0766360.1"/>
    <property type="molecule type" value="Transcribed_RNA"/>
</dbReference>
<organism evidence="2">
    <name type="scientific">Chrysotila carterae</name>
    <name type="common">Marine alga</name>
    <name type="synonym">Syracosphaera carterae</name>
    <dbReference type="NCBI Taxonomy" id="13221"/>
    <lineage>
        <taxon>Eukaryota</taxon>
        <taxon>Haptista</taxon>
        <taxon>Haptophyta</taxon>
        <taxon>Prymnesiophyceae</taxon>
        <taxon>Isochrysidales</taxon>
        <taxon>Isochrysidaceae</taxon>
        <taxon>Chrysotila</taxon>
    </lineage>
</organism>
<evidence type="ECO:0000256" key="1">
    <source>
        <dbReference type="SAM" id="MobiDB-lite"/>
    </source>
</evidence>
<reference evidence="2" key="1">
    <citation type="submission" date="2021-01" db="EMBL/GenBank/DDBJ databases">
        <authorList>
            <person name="Corre E."/>
            <person name="Pelletier E."/>
            <person name="Niang G."/>
            <person name="Scheremetjew M."/>
            <person name="Finn R."/>
            <person name="Kale V."/>
            <person name="Holt S."/>
            <person name="Cochrane G."/>
            <person name="Meng A."/>
            <person name="Brown T."/>
            <person name="Cohen L."/>
        </authorList>
    </citation>
    <scope>NUCLEOTIDE SEQUENCE</scope>
    <source>
        <strain evidence="2">CCMP645</strain>
    </source>
</reference>
<protein>
    <submittedName>
        <fullName evidence="2">Uncharacterized protein</fullName>
    </submittedName>
</protein>
<feature type="region of interest" description="Disordered" evidence="1">
    <location>
        <begin position="127"/>
        <end position="163"/>
    </location>
</feature>
<evidence type="ECO:0000313" key="2">
    <source>
        <dbReference type="EMBL" id="CAE0766360.1"/>
    </source>
</evidence>
<sequence>MILLTIATGLPIRGLFVTTQSSSNIYMATNGGESTELPEKLLLQCAIQAQLSYYNEFKDELKARWLESFLGHDHLRVQRVSDHGGGRLLYQGIDNGLRCDWRGYVRTMLKAPPEEYSVSYKVGTADTAGMPQIPQTGADGAEPPWASASASRRNNPYLQKQEPQTREYQTILEPRRIARGLLSIRQQIADEWMKDISIIAAEGEYLRACHQDDVCSVEVDSFLTVNTTDVKVLEDPAAPLPPALMAASTQAFNSWNLPDSCVPAIASRIGVSGLWAGWPIRQELHHPS</sequence>
<proteinExistence type="predicted"/>
<name>A0A7S4BHS7_CHRCT</name>
<gene>
    <name evidence="2" type="ORF">PCAR00345_LOCUS18972</name>
</gene>
<dbReference type="AlphaFoldDB" id="A0A7S4BHS7"/>